<protein>
    <recommendedName>
        <fullName evidence="4">HTH arsR-type domain-containing protein</fullName>
    </recommendedName>
</protein>
<dbReference type="SUPFAM" id="SSF46785">
    <property type="entry name" value="Winged helix' DNA-binding domain"/>
    <property type="match status" value="1"/>
</dbReference>
<dbReference type="GO" id="GO:0003677">
    <property type="term" value="F:DNA binding"/>
    <property type="evidence" value="ECO:0007669"/>
    <property type="project" value="UniProtKB-KW"/>
</dbReference>
<dbReference type="PROSITE" id="PS50987">
    <property type="entry name" value="HTH_ARSR_2"/>
    <property type="match status" value="1"/>
</dbReference>
<dbReference type="InterPro" id="IPR001845">
    <property type="entry name" value="HTH_ArsR_DNA-bd_dom"/>
</dbReference>
<dbReference type="OrthoDB" id="5297460at2"/>
<dbReference type="Gene3D" id="1.10.10.10">
    <property type="entry name" value="Winged helix-like DNA-binding domain superfamily/Winged helix DNA-binding domain"/>
    <property type="match status" value="1"/>
</dbReference>
<evidence type="ECO:0000256" key="2">
    <source>
        <dbReference type="ARBA" id="ARBA00023125"/>
    </source>
</evidence>
<dbReference type="PANTHER" id="PTHR43132:SF2">
    <property type="entry name" value="ARSENICAL RESISTANCE OPERON REPRESSOR ARSR-RELATED"/>
    <property type="match status" value="1"/>
</dbReference>
<dbReference type="InterPro" id="IPR051011">
    <property type="entry name" value="Metal_resp_trans_reg"/>
</dbReference>
<dbReference type="PANTHER" id="PTHR43132">
    <property type="entry name" value="ARSENICAL RESISTANCE OPERON REPRESSOR ARSR-RELATED"/>
    <property type="match status" value="1"/>
</dbReference>
<evidence type="ECO:0000313" key="6">
    <source>
        <dbReference type="Proteomes" id="UP000321113"/>
    </source>
</evidence>
<evidence type="ECO:0000259" key="4">
    <source>
        <dbReference type="PROSITE" id="PS50987"/>
    </source>
</evidence>
<dbReference type="CDD" id="cd00090">
    <property type="entry name" value="HTH_ARSR"/>
    <property type="match status" value="1"/>
</dbReference>
<evidence type="ECO:0000256" key="1">
    <source>
        <dbReference type="ARBA" id="ARBA00023015"/>
    </source>
</evidence>
<dbReference type="InterPro" id="IPR036390">
    <property type="entry name" value="WH_DNA-bd_sf"/>
</dbReference>
<evidence type="ECO:0000313" key="5">
    <source>
        <dbReference type="EMBL" id="GEM79811.1"/>
    </source>
</evidence>
<organism evidence="5 6">
    <name type="scientific">Vibrio superstes NBRC 103154</name>
    <dbReference type="NCBI Taxonomy" id="1219062"/>
    <lineage>
        <taxon>Bacteria</taxon>
        <taxon>Pseudomonadati</taxon>
        <taxon>Pseudomonadota</taxon>
        <taxon>Gammaproteobacteria</taxon>
        <taxon>Vibrionales</taxon>
        <taxon>Vibrionaceae</taxon>
        <taxon>Vibrio</taxon>
    </lineage>
</organism>
<dbReference type="RefSeq" id="WP_119009990.1">
    <property type="nucleotide sequence ID" value="NZ_BJXK01000007.1"/>
</dbReference>
<name>A0A511QR61_9VIBR</name>
<keyword evidence="2" id="KW-0238">DNA-binding</keyword>
<keyword evidence="6" id="KW-1185">Reference proteome</keyword>
<accession>A0A511QR61</accession>
<dbReference type="InterPro" id="IPR036388">
    <property type="entry name" value="WH-like_DNA-bd_sf"/>
</dbReference>
<evidence type="ECO:0000256" key="3">
    <source>
        <dbReference type="ARBA" id="ARBA00023163"/>
    </source>
</evidence>
<keyword evidence="1" id="KW-0805">Transcription regulation</keyword>
<feature type="domain" description="HTH arsR-type" evidence="4">
    <location>
        <begin position="1"/>
        <end position="95"/>
    </location>
</feature>
<dbReference type="Proteomes" id="UP000321113">
    <property type="component" value="Unassembled WGS sequence"/>
</dbReference>
<comment type="caution">
    <text evidence="5">The sequence shown here is derived from an EMBL/GenBank/DDBJ whole genome shotgun (WGS) entry which is preliminary data.</text>
</comment>
<gene>
    <name evidence="5" type="ORF">VSU01S_20560</name>
</gene>
<dbReference type="AlphaFoldDB" id="A0A511QR61"/>
<reference evidence="5 6" key="1">
    <citation type="submission" date="2019-07" db="EMBL/GenBank/DDBJ databases">
        <title>Whole genome shotgun sequence of Vibrio superstes NBRC 103154.</title>
        <authorList>
            <person name="Hosoyama A."/>
            <person name="Uohara A."/>
            <person name="Ohji S."/>
            <person name="Ichikawa N."/>
        </authorList>
    </citation>
    <scope>NUCLEOTIDE SEQUENCE [LARGE SCALE GENOMIC DNA]</scope>
    <source>
        <strain evidence="5 6">NBRC 103154</strain>
    </source>
</reference>
<dbReference type="GO" id="GO:0003700">
    <property type="term" value="F:DNA-binding transcription factor activity"/>
    <property type="evidence" value="ECO:0007669"/>
    <property type="project" value="InterPro"/>
</dbReference>
<dbReference type="InterPro" id="IPR011991">
    <property type="entry name" value="ArsR-like_HTH"/>
</dbReference>
<dbReference type="EMBL" id="BJXK01000007">
    <property type="protein sequence ID" value="GEM79811.1"/>
    <property type="molecule type" value="Genomic_DNA"/>
</dbReference>
<sequence>MQLEDAAKVLKELGHPTRLCIYKEVVKYGATGIPVGALQSMLCVPNSTLSHHITSLVSVGLISQKREGRILRCISEYGLLEEVLTFIKDECCLTREG</sequence>
<keyword evidence="3" id="KW-0804">Transcription</keyword>
<proteinExistence type="predicted"/>